<keyword evidence="1" id="KW-1133">Transmembrane helix</keyword>
<protein>
    <submittedName>
        <fullName evidence="2">Uncharacterized protein</fullName>
    </submittedName>
</protein>
<dbReference type="AlphaFoldDB" id="K6YHW1"/>
<reference evidence="2 3" key="1">
    <citation type="journal article" date="2017" name="Antonie Van Leeuwenhoek">
        <title>Rhizobium rhizosphaerae sp. nov., a novel species isolated from rice rhizosphere.</title>
        <authorList>
            <person name="Zhao J.J."/>
            <person name="Zhang J."/>
            <person name="Zhang R.J."/>
            <person name="Zhang C.W."/>
            <person name="Yin H.Q."/>
            <person name="Zhang X.X."/>
        </authorList>
    </citation>
    <scope>NUCLEOTIDE SEQUENCE [LARGE SCALE GENOMIC DNA]</scope>
    <source>
        <strain evidence="2 3">E3</strain>
    </source>
</reference>
<keyword evidence="1" id="KW-0472">Membrane</keyword>
<evidence type="ECO:0000256" key="1">
    <source>
        <dbReference type="SAM" id="Phobius"/>
    </source>
</evidence>
<accession>K6YHW1</accession>
<evidence type="ECO:0000313" key="2">
    <source>
        <dbReference type="EMBL" id="GAC16208.1"/>
    </source>
</evidence>
<keyword evidence="3" id="KW-1185">Reference proteome</keyword>
<dbReference type="eggNOG" id="COG2319">
    <property type="taxonomic scope" value="Bacteria"/>
</dbReference>
<evidence type="ECO:0000313" key="3">
    <source>
        <dbReference type="Proteomes" id="UP000006334"/>
    </source>
</evidence>
<name>K6YHW1_9ALTE</name>
<dbReference type="OrthoDB" id="6400838at2"/>
<dbReference type="RefSeq" id="WP_008846010.1">
    <property type="nucleotide sequence ID" value="NZ_BAEN01000068.1"/>
</dbReference>
<dbReference type="STRING" id="1127673.GLIP_3597"/>
<keyword evidence="1" id="KW-0812">Transmembrane</keyword>
<dbReference type="Proteomes" id="UP000006334">
    <property type="component" value="Unassembled WGS sequence"/>
</dbReference>
<feature type="transmembrane region" description="Helical" evidence="1">
    <location>
        <begin position="117"/>
        <end position="139"/>
    </location>
</feature>
<feature type="transmembrane region" description="Helical" evidence="1">
    <location>
        <begin position="89"/>
        <end position="111"/>
    </location>
</feature>
<proteinExistence type="predicted"/>
<sequence>MKLIPYEKFEINSDLSSVEVAQRIENCTGKKKFFNFSHTHEFSGHVNENAFEITKNISYRNSFLPVIVGKIKQTDLGTKITITMRLHPIVICFMLIWFTGVGIGCIAFFSIMDEFSLPMLIPFGMLIFGIALVSGGFGIEAAKQKKRLIELLSKH</sequence>
<gene>
    <name evidence="2" type="ORF">GLIP_3597</name>
</gene>
<comment type="caution">
    <text evidence="2">The sequence shown here is derived from an EMBL/GenBank/DDBJ whole genome shotgun (WGS) entry which is preliminary data.</text>
</comment>
<organism evidence="2 3">
    <name type="scientific">Aliiglaciecola lipolytica E3</name>
    <dbReference type="NCBI Taxonomy" id="1127673"/>
    <lineage>
        <taxon>Bacteria</taxon>
        <taxon>Pseudomonadati</taxon>
        <taxon>Pseudomonadota</taxon>
        <taxon>Gammaproteobacteria</taxon>
        <taxon>Alteromonadales</taxon>
        <taxon>Alteromonadaceae</taxon>
        <taxon>Aliiglaciecola</taxon>
    </lineage>
</organism>
<dbReference type="EMBL" id="BAEN01000068">
    <property type="protein sequence ID" value="GAC16208.1"/>
    <property type="molecule type" value="Genomic_DNA"/>
</dbReference>